<feature type="binding site" evidence="7">
    <location>
        <begin position="223"/>
        <end position="224"/>
    </location>
    <ligand>
        <name>substrate</name>
    </ligand>
</feature>
<evidence type="ECO:0000256" key="2">
    <source>
        <dbReference type="ARBA" id="ARBA00022723"/>
    </source>
</evidence>
<dbReference type="InterPro" id="IPR006680">
    <property type="entry name" value="Amidohydro-rel"/>
</dbReference>
<dbReference type="GO" id="GO:0006046">
    <property type="term" value="P:N-acetylglucosamine catabolic process"/>
    <property type="evidence" value="ECO:0007669"/>
    <property type="project" value="TreeGrafter"/>
</dbReference>
<feature type="binding site" evidence="7">
    <location>
        <position position="256"/>
    </location>
    <ligand>
        <name>substrate</name>
    </ligand>
</feature>
<proteinExistence type="inferred from homology"/>
<keyword evidence="2 8" id="KW-0479">Metal-binding</keyword>
<dbReference type="Gene3D" id="2.30.40.10">
    <property type="entry name" value="Urease, subunit C, domain 1"/>
    <property type="match status" value="1"/>
</dbReference>
<dbReference type="AlphaFoldDB" id="A0A368ZWL9"/>
<feature type="binding site" evidence="8">
    <location>
        <position position="220"/>
    </location>
    <ligand>
        <name>Zn(2+)</name>
        <dbReference type="ChEBI" id="CHEBI:29105"/>
    </ligand>
</feature>
<evidence type="ECO:0000256" key="4">
    <source>
        <dbReference type="ARBA" id="ARBA00023277"/>
    </source>
</evidence>
<comment type="caution">
    <text evidence="10">The sequence shown here is derived from an EMBL/GenBank/DDBJ whole genome shotgun (WGS) entry which is preliminary data.</text>
</comment>
<comment type="cofactor">
    <cofactor evidence="8">
        <name>a divalent metal cation</name>
        <dbReference type="ChEBI" id="CHEBI:60240"/>
    </cofactor>
    <text evidence="8">Binds 1 divalent metal cation per subunit.</text>
</comment>
<dbReference type="GO" id="GO:0008448">
    <property type="term" value="F:N-acetylglucosamine-6-phosphate deacetylase activity"/>
    <property type="evidence" value="ECO:0007669"/>
    <property type="project" value="InterPro"/>
</dbReference>
<comment type="similarity">
    <text evidence="1 5">Belongs to the metallo-dependent hydrolases superfamily. NagA family.</text>
</comment>
<dbReference type="InterPro" id="IPR003764">
    <property type="entry name" value="GlcNAc_6-P_deAcase"/>
</dbReference>
<dbReference type="PIRSF" id="PIRSF038994">
    <property type="entry name" value="NagA"/>
    <property type="match status" value="1"/>
</dbReference>
<evidence type="ECO:0000313" key="10">
    <source>
        <dbReference type="EMBL" id="RCX00506.1"/>
    </source>
</evidence>
<dbReference type="NCBIfam" id="TIGR00221">
    <property type="entry name" value="nagA"/>
    <property type="match status" value="1"/>
</dbReference>
<dbReference type="InterPro" id="IPR011059">
    <property type="entry name" value="Metal-dep_hydrolase_composite"/>
</dbReference>
<evidence type="ECO:0000256" key="1">
    <source>
        <dbReference type="ARBA" id="ARBA00010716"/>
    </source>
</evidence>
<evidence type="ECO:0000256" key="5">
    <source>
        <dbReference type="PIRNR" id="PIRNR038994"/>
    </source>
</evidence>
<dbReference type="InterPro" id="IPR032466">
    <property type="entry name" value="Metal_Hydrolase"/>
</dbReference>
<sequence>MMEHKVTTLFAKRLFDGENWLTNQKVTFKGQVIDSITSVADLAVEQSTENTDVVDILAPGFIDVHVNGGGGALFNHTPTIEALERMVAVHAQFGTVAMMPTLISDDYEIMSQAHQAVCQALKQNMAGILGMHYEGPYLNPIRKGVHNESKLRKPTEGKLAALLEVSRSGKLMVTLAPEQVPEGFIEWLVAEGVIVCIGHSAANYDQARQAVMDGARGFTHLFNAMTPLISREPGVVGAALQTDKPTWCGLIADGHHVHPASMRVAIAAKGCDHMLLVTDAIQSVGSDEKEMPFLGKKVLRSEGKVTTEDGTLAGSDLDMATAVRNTIHLIGRTPMEALQMASLRPAEFLGIEQSFGRIKAGYRASLVGLSEDYFVTSTWIDGQKVWG</sequence>
<dbReference type="EMBL" id="QPJQ01000021">
    <property type="protein sequence ID" value="RCX00506.1"/>
    <property type="molecule type" value="Genomic_DNA"/>
</dbReference>
<dbReference type="SUPFAM" id="SSF51338">
    <property type="entry name" value="Composite domain of metallo-dependent hydrolases"/>
    <property type="match status" value="1"/>
</dbReference>
<evidence type="ECO:0000313" key="11">
    <source>
        <dbReference type="Proteomes" id="UP000253506"/>
    </source>
</evidence>
<dbReference type="PANTHER" id="PTHR11113:SF14">
    <property type="entry name" value="N-ACETYLGLUCOSAMINE-6-PHOSPHATE DEACETYLASE"/>
    <property type="match status" value="1"/>
</dbReference>
<feature type="binding site" evidence="7">
    <location>
        <position position="145"/>
    </location>
    <ligand>
        <name>substrate</name>
    </ligand>
</feature>
<evidence type="ECO:0000256" key="7">
    <source>
        <dbReference type="PIRSR" id="PIRSR038994-2"/>
    </source>
</evidence>
<dbReference type="SUPFAM" id="SSF51556">
    <property type="entry name" value="Metallo-dependent hydrolases"/>
    <property type="match status" value="1"/>
</dbReference>
<dbReference type="RefSeq" id="WP_114412442.1">
    <property type="nucleotide sequence ID" value="NZ_JBQDNF010000073.1"/>
</dbReference>
<dbReference type="Gene3D" id="3.20.20.140">
    <property type="entry name" value="Metal-dependent hydrolases"/>
    <property type="match status" value="1"/>
</dbReference>
<gene>
    <name evidence="10" type="ORF">DFP77_1215</name>
</gene>
<feature type="binding site" evidence="8">
    <location>
        <position position="134"/>
    </location>
    <ligand>
        <name>Zn(2+)</name>
        <dbReference type="ChEBI" id="CHEBI:29105"/>
    </ligand>
</feature>
<dbReference type="Proteomes" id="UP000253506">
    <property type="component" value="Unassembled WGS sequence"/>
</dbReference>
<feature type="binding site" evidence="7">
    <location>
        <position position="231"/>
    </location>
    <ligand>
        <name>substrate</name>
    </ligand>
</feature>
<dbReference type="Pfam" id="PF01979">
    <property type="entry name" value="Amidohydro_1"/>
    <property type="match status" value="1"/>
</dbReference>
<feature type="binding site" evidence="8">
    <location>
        <position position="199"/>
    </location>
    <ligand>
        <name>Zn(2+)</name>
        <dbReference type="ChEBI" id="CHEBI:29105"/>
    </ligand>
</feature>
<dbReference type="GO" id="GO:0046872">
    <property type="term" value="F:metal ion binding"/>
    <property type="evidence" value="ECO:0007669"/>
    <property type="project" value="UniProtKB-KW"/>
</dbReference>
<reference evidence="10 11" key="1">
    <citation type="submission" date="2018-07" db="EMBL/GenBank/DDBJ databases">
        <title>Genomic Encyclopedia of Type Strains, Phase III (KMG-III): the genomes of soil and plant-associated and newly described type strains.</title>
        <authorList>
            <person name="Whitman W."/>
        </authorList>
    </citation>
    <scope>NUCLEOTIDE SEQUENCE [LARGE SCALE GENOMIC DNA]</scope>
    <source>
        <strain evidence="10 11">CECT 7731</strain>
    </source>
</reference>
<evidence type="ECO:0000256" key="3">
    <source>
        <dbReference type="ARBA" id="ARBA00022801"/>
    </source>
</evidence>
<keyword evidence="3 5" id="KW-0378">Hydrolase</keyword>
<dbReference type="PANTHER" id="PTHR11113">
    <property type="entry name" value="N-ACETYLGLUCOSAMINE-6-PHOSPHATE DEACETYLASE"/>
    <property type="match status" value="1"/>
</dbReference>
<evidence type="ECO:0000259" key="9">
    <source>
        <dbReference type="Pfam" id="PF01979"/>
    </source>
</evidence>
<organism evidence="10 11">
    <name type="scientific">Marinomonas foliarum</name>
    <dbReference type="NCBI Taxonomy" id="491950"/>
    <lineage>
        <taxon>Bacteria</taxon>
        <taxon>Pseudomonadati</taxon>
        <taxon>Pseudomonadota</taxon>
        <taxon>Gammaproteobacteria</taxon>
        <taxon>Oceanospirillales</taxon>
        <taxon>Oceanospirillaceae</taxon>
        <taxon>Marinomonas</taxon>
    </lineage>
</organism>
<dbReference type="OrthoDB" id="9776488at2"/>
<evidence type="ECO:0000256" key="6">
    <source>
        <dbReference type="PIRSR" id="PIRSR038994-1"/>
    </source>
</evidence>
<feature type="binding site" evidence="7">
    <location>
        <begin position="312"/>
        <end position="314"/>
    </location>
    <ligand>
        <name>substrate</name>
    </ligand>
</feature>
<feature type="domain" description="Amidohydrolase-related" evidence="9">
    <location>
        <begin position="56"/>
        <end position="385"/>
    </location>
</feature>
<protein>
    <submittedName>
        <fullName evidence="10">N-acetylglucosamine 6-phosphate deacetylase</fullName>
    </submittedName>
</protein>
<name>A0A368ZWL9_9GAMM</name>
<feature type="active site" description="Proton donor/acceptor" evidence="6">
    <location>
        <position position="279"/>
    </location>
</feature>
<dbReference type="CDD" id="cd00854">
    <property type="entry name" value="NagA"/>
    <property type="match status" value="1"/>
</dbReference>
<evidence type="ECO:0000256" key="8">
    <source>
        <dbReference type="PIRSR" id="PIRSR038994-3"/>
    </source>
</evidence>
<accession>A0A368ZWL9</accession>
<keyword evidence="4 5" id="KW-0119">Carbohydrate metabolism</keyword>